<keyword evidence="13" id="KW-1053">Target membrane</keyword>
<feature type="transmembrane region" description="Helical" evidence="17">
    <location>
        <begin position="960"/>
        <end position="982"/>
    </location>
</feature>
<feature type="repeat" description="ANK" evidence="15">
    <location>
        <begin position="337"/>
        <end position="369"/>
    </location>
</feature>
<keyword evidence="12 17" id="KW-0472">Membrane</keyword>
<feature type="repeat" description="ANK" evidence="15">
    <location>
        <begin position="205"/>
        <end position="237"/>
    </location>
</feature>
<dbReference type="PRINTS" id="PR01097">
    <property type="entry name" value="TRNSRECEPTRP"/>
</dbReference>
<evidence type="ECO:0000256" key="10">
    <source>
        <dbReference type="ARBA" id="ARBA00023043"/>
    </source>
</evidence>
<dbReference type="Pfam" id="PF12796">
    <property type="entry name" value="Ank_2"/>
    <property type="match status" value="6"/>
</dbReference>
<keyword evidence="7" id="KW-0677">Repeat</keyword>
<dbReference type="InterPro" id="IPR002110">
    <property type="entry name" value="Ankyrin_rpt"/>
</dbReference>
<protein>
    <recommendedName>
        <fullName evidence="18">Ion transport domain-containing protein</fullName>
    </recommendedName>
</protein>
<feature type="repeat" description="ANK" evidence="15">
    <location>
        <begin position="533"/>
        <end position="555"/>
    </location>
</feature>
<evidence type="ECO:0000256" key="16">
    <source>
        <dbReference type="SAM" id="MobiDB-lite"/>
    </source>
</evidence>
<accession>A0ABY6L334</accession>
<evidence type="ECO:0000256" key="15">
    <source>
        <dbReference type="PROSITE-ProRule" id="PRU00023"/>
    </source>
</evidence>
<evidence type="ECO:0000256" key="3">
    <source>
        <dbReference type="ARBA" id="ARBA00022448"/>
    </source>
</evidence>
<keyword evidence="11" id="KW-0406">Ion transport</keyword>
<evidence type="ECO:0000256" key="8">
    <source>
        <dbReference type="ARBA" id="ARBA00022989"/>
    </source>
</evidence>
<dbReference type="EMBL" id="CP092875">
    <property type="protein sequence ID" value="UYV75383.1"/>
    <property type="molecule type" value="Genomic_DNA"/>
</dbReference>
<feature type="repeat" description="ANK" evidence="15">
    <location>
        <begin position="13"/>
        <end position="46"/>
    </location>
</feature>
<proteinExistence type="predicted"/>
<feature type="region of interest" description="Disordered" evidence="16">
    <location>
        <begin position="378"/>
        <end position="406"/>
    </location>
</feature>
<evidence type="ECO:0000256" key="9">
    <source>
        <dbReference type="ARBA" id="ARBA00023028"/>
    </source>
</evidence>
<keyword evidence="10 15" id="KW-0040">ANK repeat</keyword>
<evidence type="ECO:0000256" key="12">
    <source>
        <dbReference type="ARBA" id="ARBA00023136"/>
    </source>
</evidence>
<feature type="transmembrane region" description="Helical" evidence="17">
    <location>
        <begin position="925"/>
        <end position="948"/>
    </location>
</feature>
<feature type="transmembrane region" description="Helical" evidence="17">
    <location>
        <begin position="1003"/>
        <end position="1022"/>
    </location>
</feature>
<keyword evidence="20" id="KW-1185">Reference proteome</keyword>
<feature type="transmembrane region" description="Helical" evidence="17">
    <location>
        <begin position="863"/>
        <end position="882"/>
    </location>
</feature>
<feature type="transmembrane region" description="Helical" evidence="17">
    <location>
        <begin position="1081"/>
        <end position="1102"/>
    </location>
</feature>
<keyword evidence="14" id="KW-0407">Ion channel</keyword>
<evidence type="ECO:0000256" key="14">
    <source>
        <dbReference type="ARBA" id="ARBA00023303"/>
    </source>
</evidence>
<evidence type="ECO:0000256" key="7">
    <source>
        <dbReference type="ARBA" id="ARBA00022737"/>
    </source>
</evidence>
<evidence type="ECO:0000256" key="2">
    <source>
        <dbReference type="ARBA" id="ARBA00004175"/>
    </source>
</evidence>
<comment type="subcellular location">
    <subcellularLocation>
        <location evidence="1">Membrane</location>
        <topology evidence="1">Multi-pass membrane protein</topology>
    </subcellularLocation>
    <subcellularLocation>
        <location evidence="2">Target cell membrane</location>
    </subcellularLocation>
</comment>
<dbReference type="Proteomes" id="UP001235939">
    <property type="component" value="Chromosome 13"/>
</dbReference>
<organism evidence="19 20">
    <name type="scientific">Cordylochernes scorpioides</name>
    <dbReference type="NCBI Taxonomy" id="51811"/>
    <lineage>
        <taxon>Eukaryota</taxon>
        <taxon>Metazoa</taxon>
        <taxon>Ecdysozoa</taxon>
        <taxon>Arthropoda</taxon>
        <taxon>Chelicerata</taxon>
        <taxon>Arachnida</taxon>
        <taxon>Pseudoscorpiones</taxon>
        <taxon>Cheliferoidea</taxon>
        <taxon>Chernetidae</taxon>
        <taxon>Cordylochernes</taxon>
    </lineage>
</organism>
<dbReference type="PROSITE" id="PS50297">
    <property type="entry name" value="ANK_REP_REGION"/>
    <property type="match status" value="13"/>
</dbReference>
<evidence type="ECO:0000259" key="18">
    <source>
        <dbReference type="Pfam" id="PF00520"/>
    </source>
</evidence>
<evidence type="ECO:0000256" key="17">
    <source>
        <dbReference type="SAM" id="Phobius"/>
    </source>
</evidence>
<feature type="repeat" description="ANK" evidence="15">
    <location>
        <begin position="602"/>
        <end position="634"/>
    </location>
</feature>
<dbReference type="Gene3D" id="1.25.40.20">
    <property type="entry name" value="Ankyrin repeat-containing domain"/>
    <property type="match status" value="5"/>
</dbReference>
<feature type="repeat" description="ANK" evidence="15">
    <location>
        <begin position="458"/>
        <end position="478"/>
    </location>
</feature>
<dbReference type="InterPro" id="IPR036770">
    <property type="entry name" value="Ankyrin_rpt-contain_sf"/>
</dbReference>
<name>A0ABY6L334_9ARAC</name>
<evidence type="ECO:0000313" key="19">
    <source>
        <dbReference type="EMBL" id="UYV75383.1"/>
    </source>
</evidence>
<feature type="domain" description="Ion transport" evidence="18">
    <location>
        <begin position="921"/>
        <end position="1113"/>
    </location>
</feature>
<keyword evidence="4" id="KW-0268">Exocytosis</keyword>
<evidence type="ECO:0000256" key="1">
    <source>
        <dbReference type="ARBA" id="ARBA00004141"/>
    </source>
</evidence>
<feature type="repeat" description="ANK" evidence="15">
    <location>
        <begin position="304"/>
        <end position="336"/>
    </location>
</feature>
<dbReference type="InterPro" id="IPR002153">
    <property type="entry name" value="TRPC_channel"/>
</dbReference>
<evidence type="ECO:0000256" key="11">
    <source>
        <dbReference type="ARBA" id="ARBA00023065"/>
    </source>
</evidence>
<dbReference type="InterPro" id="IPR051165">
    <property type="entry name" value="Multifunctional_ANK_Repeat"/>
</dbReference>
<reference evidence="19 20" key="1">
    <citation type="submission" date="2022-01" db="EMBL/GenBank/DDBJ databases">
        <title>A chromosomal length assembly of Cordylochernes scorpioides.</title>
        <authorList>
            <person name="Zeh D."/>
            <person name="Zeh J."/>
        </authorList>
    </citation>
    <scope>NUCLEOTIDE SEQUENCE [LARGE SCALE GENOMIC DNA]</scope>
    <source>
        <strain evidence="19">IN4F17</strain>
        <tissue evidence="19">Whole Body</tissue>
    </source>
</reference>
<sequence length="1159" mass="127730">MLCITNREAVAQDGETPLHLAARTENGERCAELLIKSGAEVNCNQNKGETPLHVAARFGHLKTAELLLEDESGPERQSENGETPLHVACISSHYAVASKLVDHWKVTHAPDNGSILVNIPNQEGEISLHYAAQVTPATTHYPNEDRDLIKLLLKSGGDVNKEAKATRETPVHYVCRIGNCNILEEILKNLELHEIIISFNKQDKNGWSPLLYASHSGNPAVVKLLLQQHARIDVFDEVGKAALHLAAERGHAEVVDILLANNAFVNSRSKKGLTPLHLAAQQGFSNIAKKLVSSGAVLDGTTLSKQTPLHLAAESGQLDMCSVLLTMKADANSSDNHGQTPLLLAAENNHPEVVKLFLRHKPELVSMANAVKRVHVRPHSCDERQRGGDQGTHEVQQVAGDDSQEQGEQAVSQYCARCEDVLGQTGNTALHLAAEGGHADVVRVLVEAGAPANDENTEGYTALHLAAKYGHVKVLESLKSSSSWRLLSRKTGLAAIHLAAIAGQADFIREMLTQIPATIVSEKPSAEISVEDYGLTSLHFASDHGHEGVVRLLLNSAGVQIDTSTLVLGSLPLHLSARGGHLAAAGLLLSRSTDQLHVTDKQGRTPLHLASAHGHRDMVGLLLGQGADINAQDNNGWTALHYTARHGFLEVVQLLVDSGASPVAMSKDEKIPLCLAAGAGHYVVIKYLLKKEHDTQILMEDKHFLMDLMVCGKTHSNKPVLEFALVSAAPIDTAVKMARSYQLLALREKDRARDLETVAEYCETLAVDLLSIAAVTSNPGTLLRAVDHYNTPFLDVLIELQTKEVVAHPAVQKYLTDLWMGNLQWAGWKIILLFMGFIVCPIIWIVFSLPVGHRFSHIPIIKFMSYLVSHIFFIIILSFTIINPWTPLCKSATILPNAHEWFVLIWLIGLVIADVTNPRDREGLGWIKVVIMVVGWLGIGVHFLAFLFTKDVDILTILYIRNQFLAVALLLCFVEFLNFLTFHHLFGPWTVIIRDLIKDLMRFLAILIIFLAGFSLHVSAIYQPVRMNGPNCTILSENDKIFQSPLETFEMLFFALFGLVEPDQMPLIHQSPFFSKTIMKSVFGVYMMVTVVVLINLLIAMMSNTYQRIQAQSDTEWKFGRAKLIRNMNKTSPSPAPINILVMPAFLYQKIPKKRIGKL</sequence>
<feature type="repeat" description="ANK" evidence="15">
    <location>
        <begin position="47"/>
        <end position="79"/>
    </location>
</feature>
<keyword evidence="9" id="KW-0528">Neurotoxin</keyword>
<evidence type="ECO:0000256" key="6">
    <source>
        <dbReference type="ARBA" id="ARBA00022692"/>
    </source>
</evidence>
<keyword evidence="6 17" id="KW-0812">Transmembrane</keyword>
<evidence type="ECO:0000256" key="4">
    <source>
        <dbReference type="ARBA" id="ARBA00022483"/>
    </source>
</evidence>
<dbReference type="SMART" id="SM00248">
    <property type="entry name" value="ANK"/>
    <property type="match status" value="18"/>
</dbReference>
<dbReference type="Pfam" id="PF00023">
    <property type="entry name" value="Ank"/>
    <property type="match status" value="1"/>
</dbReference>
<feature type="transmembrane region" description="Helical" evidence="17">
    <location>
        <begin position="830"/>
        <end position="851"/>
    </location>
</feature>
<dbReference type="PRINTS" id="PR01415">
    <property type="entry name" value="ANKYRIN"/>
</dbReference>
<evidence type="ECO:0000256" key="13">
    <source>
        <dbReference type="ARBA" id="ARBA00023298"/>
    </source>
</evidence>
<feature type="transmembrane region" description="Helical" evidence="17">
    <location>
        <begin position="894"/>
        <end position="913"/>
    </location>
</feature>
<keyword evidence="5" id="KW-1052">Target cell membrane</keyword>
<feature type="repeat" description="ANK" evidence="15">
    <location>
        <begin position="271"/>
        <end position="303"/>
    </location>
</feature>
<gene>
    <name evidence="19" type="ORF">LAZ67_13000071</name>
</gene>
<feature type="repeat" description="ANK" evidence="15">
    <location>
        <begin position="425"/>
        <end position="457"/>
    </location>
</feature>
<dbReference type="SUPFAM" id="SSF48403">
    <property type="entry name" value="Ankyrin repeat"/>
    <property type="match status" value="2"/>
</dbReference>
<keyword evidence="3" id="KW-0813">Transport</keyword>
<evidence type="ECO:0000256" key="5">
    <source>
        <dbReference type="ARBA" id="ARBA00022537"/>
    </source>
</evidence>
<dbReference type="InterPro" id="IPR005821">
    <property type="entry name" value="Ion_trans_dom"/>
</dbReference>
<keyword evidence="9" id="KW-0800">Toxin</keyword>
<dbReference type="Pfam" id="PF00520">
    <property type="entry name" value="Ion_trans"/>
    <property type="match status" value="1"/>
</dbReference>
<dbReference type="PANTHER" id="PTHR24123:SF141">
    <property type="entry name" value="ANKYRIN 2, ISOFORM U"/>
    <property type="match status" value="1"/>
</dbReference>
<dbReference type="PANTHER" id="PTHR24123">
    <property type="entry name" value="ANKYRIN REPEAT-CONTAINING"/>
    <property type="match status" value="1"/>
</dbReference>
<evidence type="ECO:0000313" key="20">
    <source>
        <dbReference type="Proteomes" id="UP001235939"/>
    </source>
</evidence>
<feature type="repeat" description="ANK" evidence="15">
    <location>
        <begin position="635"/>
        <end position="667"/>
    </location>
</feature>
<keyword evidence="9" id="KW-0638">Presynaptic neurotoxin</keyword>
<keyword evidence="8 17" id="KW-1133">Transmembrane helix</keyword>
<feature type="repeat" description="ANK" evidence="15">
    <location>
        <begin position="238"/>
        <end position="270"/>
    </location>
</feature>
<feature type="repeat" description="ANK" evidence="15">
    <location>
        <begin position="80"/>
        <end position="112"/>
    </location>
</feature>
<dbReference type="PROSITE" id="PS50088">
    <property type="entry name" value="ANK_REPEAT"/>
    <property type="match status" value="13"/>
</dbReference>